<accession>A0A9Q3UMM5</accession>
<dbReference type="Proteomes" id="UP001108027">
    <property type="component" value="Unassembled WGS sequence"/>
</dbReference>
<name>A0A9Q3UMM5_9GAMM</name>
<protein>
    <submittedName>
        <fullName evidence="4">Selenate ABC transporter substrate-binding protein</fullName>
    </submittedName>
</protein>
<evidence type="ECO:0000256" key="2">
    <source>
        <dbReference type="ARBA" id="ARBA00022729"/>
    </source>
</evidence>
<dbReference type="EMBL" id="JAJGNA010000004">
    <property type="protein sequence ID" value="MCC4308029.1"/>
    <property type="molecule type" value="Genomic_DNA"/>
</dbReference>
<dbReference type="RefSeq" id="WP_228233357.1">
    <property type="nucleotide sequence ID" value="NZ_ARXL01000002.1"/>
</dbReference>
<dbReference type="AlphaFoldDB" id="A0A9Q3UMM5"/>
<dbReference type="SUPFAM" id="SSF53850">
    <property type="entry name" value="Periplasmic binding protein-like II"/>
    <property type="match status" value="1"/>
</dbReference>
<evidence type="ECO:0000313" key="5">
    <source>
        <dbReference type="Proteomes" id="UP001108027"/>
    </source>
</evidence>
<dbReference type="Gene3D" id="3.40.190.10">
    <property type="entry name" value="Periplasmic binding protein-like II"/>
    <property type="match status" value="2"/>
</dbReference>
<comment type="similarity">
    <text evidence="1">Belongs to the phosphate/phosphite/phosphonate binding protein family.</text>
</comment>
<gene>
    <name evidence="4" type="ORF">LL252_05545</name>
</gene>
<evidence type="ECO:0000256" key="1">
    <source>
        <dbReference type="ARBA" id="ARBA00007162"/>
    </source>
</evidence>
<dbReference type="InterPro" id="IPR005770">
    <property type="entry name" value="PhnD"/>
</dbReference>
<comment type="caution">
    <text evidence="4">The sequence shown here is derived from an EMBL/GenBank/DDBJ whole genome shotgun (WGS) entry which is preliminary data.</text>
</comment>
<reference evidence="4" key="1">
    <citation type="submission" date="2021-10" db="EMBL/GenBank/DDBJ databases">
        <title>The diversity and Nitrogen Metabolism of Culturable Nitrate-Utilizing Bacteria Within the Oxygen Minimum Zone of the Changjiang (Yangtze River)Estuary.</title>
        <authorList>
            <person name="Zhang D."/>
            <person name="Zheng J."/>
            <person name="Liu S."/>
            <person name="He W."/>
        </authorList>
    </citation>
    <scope>NUCLEOTIDE SEQUENCE</scope>
    <source>
        <strain evidence="4">FXH-223</strain>
    </source>
</reference>
<feature type="chain" id="PRO_5040169229" evidence="3">
    <location>
        <begin position="34"/>
        <end position="300"/>
    </location>
</feature>
<evidence type="ECO:0000313" key="4">
    <source>
        <dbReference type="EMBL" id="MCC4308029.1"/>
    </source>
</evidence>
<feature type="signal peptide" evidence="3">
    <location>
        <begin position="1"/>
        <end position="33"/>
    </location>
</feature>
<dbReference type="NCBIfam" id="TIGR01098">
    <property type="entry name" value="3A0109s03R"/>
    <property type="match status" value="1"/>
</dbReference>
<organism evidence="4 5">
    <name type="scientific">Alloalcanivorax marinus</name>
    <dbReference type="NCBI Taxonomy" id="1177169"/>
    <lineage>
        <taxon>Bacteria</taxon>
        <taxon>Pseudomonadati</taxon>
        <taxon>Pseudomonadota</taxon>
        <taxon>Gammaproteobacteria</taxon>
        <taxon>Oceanospirillales</taxon>
        <taxon>Alcanivoracaceae</taxon>
        <taxon>Alloalcanivorax</taxon>
    </lineage>
</organism>
<evidence type="ECO:0000256" key="3">
    <source>
        <dbReference type="SAM" id="SignalP"/>
    </source>
</evidence>
<proteinExistence type="inferred from homology"/>
<dbReference type="Pfam" id="PF12974">
    <property type="entry name" value="Phosphonate-bd"/>
    <property type="match status" value="1"/>
</dbReference>
<dbReference type="PANTHER" id="PTHR35841:SF1">
    <property type="entry name" value="PHOSPHONATES-BINDING PERIPLASMIC PROTEIN"/>
    <property type="match status" value="1"/>
</dbReference>
<keyword evidence="2 3" id="KW-0732">Signal</keyword>
<keyword evidence="5" id="KW-1185">Reference proteome</keyword>
<dbReference type="GO" id="GO:0055085">
    <property type="term" value="P:transmembrane transport"/>
    <property type="evidence" value="ECO:0007669"/>
    <property type="project" value="InterPro"/>
</dbReference>
<sequence>MNNAFATRLRRAVRLITAAGVGALLSACGPAEQAPTFTFTAIPDQDESRLEQRFGKVADYLQDELGVPVAYVPVKSYPAAVTAFRNDQVQMAWFGGLSGVQARRLVPGSRAIAQGEEDTAFKSYFIANTATGLTPARDRLPEAFAEQPSFTFGAKGSTSGRLMPEFFFRERFGAPPQEKFDKVGFSGDHNRTLSLVESGAYATGALNYQVWEQALKDGDIDTDKVRVIWETPAYPDYHWTVRGDLDKRFGEGFTDRVTETLLAIRDPALLAAFPRSRFVPADNDDYQAIEDTAEAIGLLD</sequence>
<dbReference type="PANTHER" id="PTHR35841">
    <property type="entry name" value="PHOSPHONATES-BINDING PERIPLASMIC PROTEIN"/>
    <property type="match status" value="1"/>
</dbReference>
<dbReference type="GO" id="GO:0043190">
    <property type="term" value="C:ATP-binding cassette (ABC) transporter complex"/>
    <property type="evidence" value="ECO:0007669"/>
    <property type="project" value="InterPro"/>
</dbReference>
<dbReference type="InterPro" id="IPR030836">
    <property type="entry name" value="ABC_peri_PhnD-like"/>
</dbReference>
<dbReference type="NCBIfam" id="TIGR04553">
    <property type="entry name" value="ABC_peri_selen"/>
    <property type="match status" value="1"/>
</dbReference>